<dbReference type="EMBL" id="APOJ01000014">
    <property type="protein sequence ID" value="ENU28508.1"/>
    <property type="molecule type" value="Genomic_DNA"/>
</dbReference>
<reference evidence="3" key="2">
    <citation type="submission" date="2013-02" db="EMBL/GenBank/DDBJ databases">
        <title>The Genome Sequence of Acinetobacter sp. NIPH 236.</title>
        <authorList>
            <consortium name="The Broad Institute Genome Sequencing Platform"/>
            <consortium name="The Broad Institute Genome Sequencing Center for Infectious Disease"/>
            <person name="Cerqueira G."/>
            <person name="Feldgarden M."/>
            <person name="Courvalin P."/>
            <person name="Perichon B."/>
            <person name="Grillot-Courvalin C."/>
            <person name="Clermont D."/>
            <person name="Rocha E."/>
            <person name="Yoon E.-J."/>
            <person name="Nemec A."/>
            <person name="Walker B."/>
            <person name="Young S.K."/>
            <person name="Zeng Q."/>
            <person name="Gargeya S."/>
            <person name="Fitzgerald M."/>
            <person name="Haas B."/>
            <person name="Abouelleil A."/>
            <person name="Alvarado L."/>
            <person name="Arachchi H.M."/>
            <person name="Berlin A.M."/>
            <person name="Chapman S.B."/>
            <person name="Dewar J."/>
            <person name="Goldberg J."/>
            <person name="Griggs A."/>
            <person name="Gujja S."/>
            <person name="Hansen M."/>
            <person name="Howarth C."/>
            <person name="Imamovic A."/>
            <person name="Larimer J."/>
            <person name="McCowan C."/>
            <person name="Murphy C."/>
            <person name="Neiman D."/>
            <person name="Pearson M."/>
            <person name="Priest M."/>
            <person name="Roberts A."/>
            <person name="Saif S."/>
            <person name="Shea T."/>
            <person name="Sisk P."/>
            <person name="Sykes S."/>
            <person name="Wortman J."/>
            <person name="Nusbaum C."/>
            <person name="Birren B."/>
        </authorList>
    </citation>
    <scope>NUCLEOTIDE SEQUENCE [LARGE SCALE GENOMIC DNA]</scope>
    <source>
        <strain evidence="3">NIPH 236</strain>
    </source>
</reference>
<dbReference type="AlphaFoldDB" id="N9LR28"/>
<evidence type="ECO:0000313" key="4">
    <source>
        <dbReference type="Proteomes" id="UP000013248"/>
    </source>
</evidence>
<name>N9LR28_9GAMM</name>
<protein>
    <recommendedName>
        <fullName evidence="5">Peptidase C51 domain-containing protein</fullName>
    </recommendedName>
</protein>
<dbReference type="PATRIC" id="fig|1217705.3.peg.2667"/>
<dbReference type="RefSeq" id="WP_004658972.1">
    <property type="nucleotide sequence ID" value="NZ_BMDV01000005.1"/>
</dbReference>
<dbReference type="HOGENOM" id="CLU_123178_0_0_6"/>
<organism evidence="2 4">
    <name type="scientific">Acinetobacter modestus</name>
    <dbReference type="NCBI Taxonomy" id="1776740"/>
    <lineage>
        <taxon>Bacteria</taxon>
        <taxon>Pseudomonadati</taxon>
        <taxon>Pseudomonadota</taxon>
        <taxon>Gammaproteobacteria</taxon>
        <taxon>Moraxellales</taxon>
        <taxon>Moraxellaceae</taxon>
        <taxon>Acinetobacter</taxon>
    </lineage>
</organism>
<keyword evidence="3" id="KW-1185">Reference proteome</keyword>
<proteinExistence type="predicted"/>
<dbReference type="EMBL" id="APRP01000031">
    <property type="protein sequence ID" value="ENW98663.1"/>
    <property type="molecule type" value="Genomic_DNA"/>
</dbReference>
<evidence type="ECO:0008006" key="5">
    <source>
        <dbReference type="Google" id="ProtNLM"/>
    </source>
</evidence>
<dbReference type="Gene3D" id="3.90.1720.10">
    <property type="entry name" value="endopeptidase domain like (from Nostoc punctiforme)"/>
    <property type="match status" value="1"/>
</dbReference>
<comment type="caution">
    <text evidence="2">The sequence shown here is derived from an EMBL/GenBank/DDBJ whole genome shotgun (WGS) entry which is preliminary data.</text>
</comment>
<accession>N8QZD8</accession>
<reference evidence="1 3" key="3">
    <citation type="journal article" date="2016" name="Int. J. Syst. Evol. Microbiol.">
        <title>Taxonomy of haemolytic and/or proteolytic strains of the genus Acinetobacter with the proposal of Acinetobacter courvalinii sp. nov. (genomic species 14 sensu Bouvet &amp; Jeanjean), Acinetobacter dispersus sp. nov. (genomic species 17), Acinetobacter modestus sp. nov., Acinetobacter proteolyticus sp. nov. and Acinetobacter vivianii sp. nov.</title>
        <authorList>
            <person name="Nemec A."/>
            <person name="Radolfova-Krizova L."/>
            <person name="Maixnerova M."/>
            <person name="Vrestiakova E."/>
            <person name="Jezek P."/>
            <person name="Sedo O."/>
        </authorList>
    </citation>
    <scope>NUCLEOTIDE SEQUENCE [LARGE SCALE GENOMIC DNA]</scope>
    <source>
        <strain evidence="1 3">NIPH 236</strain>
    </source>
</reference>
<reference evidence="2 4" key="1">
    <citation type="submission" date="2013-02" db="EMBL/GenBank/DDBJ databases">
        <title>The Genome Sequence of Acinetobacter sp. ANC 3862.</title>
        <authorList>
            <consortium name="The Broad Institute Genome Sequencing Platform"/>
            <consortium name="The Broad Institute Genome Sequencing Center for Infectious Disease"/>
            <person name="Cerqueira G."/>
            <person name="Feldgarden M."/>
            <person name="Courvalin P."/>
            <person name="Perichon B."/>
            <person name="Grillot-Courvalin C."/>
            <person name="Clermont D."/>
            <person name="Rocha E."/>
            <person name="Yoon E.-J."/>
            <person name="Nemec A."/>
            <person name="Walker B."/>
            <person name="Young S.K."/>
            <person name="Zeng Q."/>
            <person name="Gargeya S."/>
            <person name="Fitzgerald M."/>
            <person name="Haas B."/>
            <person name="Abouelleil A."/>
            <person name="Alvarado L."/>
            <person name="Arachchi H.M."/>
            <person name="Berlin A.M."/>
            <person name="Chapman S.B."/>
            <person name="Dewar J."/>
            <person name="Goldberg J."/>
            <person name="Griggs A."/>
            <person name="Gujja S."/>
            <person name="Hansen M."/>
            <person name="Howarth C."/>
            <person name="Imamovic A."/>
            <person name="Larimer J."/>
            <person name="McCowan C."/>
            <person name="Murphy C."/>
            <person name="Neiman D."/>
            <person name="Pearson M."/>
            <person name="Priest M."/>
            <person name="Roberts A."/>
            <person name="Saif S."/>
            <person name="Shea T."/>
            <person name="Sisk P."/>
            <person name="Sykes S."/>
            <person name="Wortman J."/>
            <person name="Nusbaum C."/>
            <person name="Birren B."/>
        </authorList>
    </citation>
    <scope>NUCLEOTIDE SEQUENCE [LARGE SCALE GENOMIC DNA]</scope>
    <source>
        <strain evidence="2 4">ANC 3862</strain>
    </source>
</reference>
<dbReference type="Proteomes" id="UP000013190">
    <property type="component" value="Unassembled WGS sequence"/>
</dbReference>
<gene>
    <name evidence="2" type="ORF">F900_02746</name>
    <name evidence="1" type="ORF">F992_00262</name>
</gene>
<dbReference type="Proteomes" id="UP000013248">
    <property type="component" value="Unassembled WGS sequence"/>
</dbReference>
<evidence type="ECO:0000313" key="3">
    <source>
        <dbReference type="Proteomes" id="UP000013190"/>
    </source>
</evidence>
<dbReference type="GeneID" id="92833706"/>
<dbReference type="eggNOG" id="COG3209">
    <property type="taxonomic scope" value="Bacteria"/>
</dbReference>
<sequence length="160" mass="17920">MIYDAPSLDSMMHAQTQNAVIMLRETPADITPPYALSKNSQQINLQKFSDKLSRVSSFHSSAKCAKSIRIALQTAGAKIAQHPIAASDWGGTLQKIGYKQIDPAFDNPMPGDIYIIHRTKKHVYGHIAGFTGSQWVSDFKQTSYDVYKDKNVTYTYYRLG</sequence>
<evidence type="ECO:0000313" key="1">
    <source>
        <dbReference type="EMBL" id="ENU28508.1"/>
    </source>
</evidence>
<accession>N9LR28</accession>
<evidence type="ECO:0000313" key="2">
    <source>
        <dbReference type="EMBL" id="ENW98663.1"/>
    </source>
</evidence>